<gene>
    <name evidence="1" type="ORF">SETIT_8G067200v2</name>
</gene>
<sequence>MKRKPSAARGVPPRLDDCFLAEEILPRLPAHAAHAFSGAGAFLRGVLTDPAFWLTPGARAPNPSPRAACLVVRAGDATSGGAALLHEFHYADAAFSAEPAVARGSLAAYCYAGTCNGLVLLAAPWTNRTCAAGVLFNPASGEKAAVTAVVITNMTGGRRMFHRFCGFAPLMVVPWGGGGAARRNSPGERRSLSLDGNVYVLPDTSAREMLAFNVDDDTATFAKLPPAGWRMSELMEVWGRPCVATEYVRGGTMLWTLTPEHQWELRCSFAAVPSPPRGFAGAGDMVHGAWDCGDSLLFYGPQETAAVVAREVDDGAAAARDLLPAELRMATFCWGYRPTLIPPATVLGDVAAWPDERDGLRHFSSGRSRAHKSAIVVRERGRCLLELLMERMRKRPQRGAELAASVKNRRLCKEYVFL</sequence>
<proteinExistence type="predicted"/>
<name>A0A368S552_SETIT</name>
<dbReference type="EMBL" id="CM003535">
    <property type="protein sequence ID" value="RCV37491.1"/>
    <property type="molecule type" value="Genomic_DNA"/>
</dbReference>
<organism evidence="1">
    <name type="scientific">Setaria italica</name>
    <name type="common">Foxtail millet</name>
    <name type="synonym">Panicum italicum</name>
    <dbReference type="NCBI Taxonomy" id="4555"/>
    <lineage>
        <taxon>Eukaryota</taxon>
        <taxon>Viridiplantae</taxon>
        <taxon>Streptophyta</taxon>
        <taxon>Embryophyta</taxon>
        <taxon>Tracheophyta</taxon>
        <taxon>Spermatophyta</taxon>
        <taxon>Magnoliopsida</taxon>
        <taxon>Liliopsida</taxon>
        <taxon>Poales</taxon>
        <taxon>Poaceae</taxon>
        <taxon>PACMAD clade</taxon>
        <taxon>Panicoideae</taxon>
        <taxon>Panicodae</taxon>
        <taxon>Paniceae</taxon>
        <taxon>Cenchrinae</taxon>
        <taxon>Setaria</taxon>
    </lineage>
</organism>
<dbReference type="AlphaFoldDB" id="A0A368S552"/>
<evidence type="ECO:0000313" key="1">
    <source>
        <dbReference type="EMBL" id="RCV37491.1"/>
    </source>
</evidence>
<dbReference type="OrthoDB" id="695030at2759"/>
<protein>
    <submittedName>
        <fullName evidence="1">Uncharacterized protein</fullName>
    </submittedName>
</protein>
<reference evidence="1" key="2">
    <citation type="submission" date="2015-07" db="EMBL/GenBank/DDBJ databases">
        <authorList>
            <person name="Noorani M."/>
        </authorList>
    </citation>
    <scope>NUCLEOTIDE SEQUENCE</scope>
    <source>
        <strain evidence="1">Yugu1</strain>
    </source>
</reference>
<reference evidence="1" key="1">
    <citation type="journal article" date="2012" name="Nat. Biotechnol.">
        <title>Reference genome sequence of the model plant Setaria.</title>
        <authorList>
            <person name="Bennetzen J.L."/>
            <person name="Schmutz J."/>
            <person name="Wang H."/>
            <person name="Percifield R."/>
            <person name="Hawkins J."/>
            <person name="Pontaroli A.C."/>
            <person name="Estep M."/>
            <person name="Feng L."/>
            <person name="Vaughn J.N."/>
            <person name="Grimwood J."/>
            <person name="Jenkins J."/>
            <person name="Barry K."/>
            <person name="Lindquist E."/>
            <person name="Hellsten U."/>
            <person name="Deshpande S."/>
            <person name="Wang X."/>
            <person name="Wu X."/>
            <person name="Mitros T."/>
            <person name="Triplett J."/>
            <person name="Yang X."/>
            <person name="Ye C.Y."/>
            <person name="Mauro-Herrera M."/>
            <person name="Wang L."/>
            <person name="Li P."/>
            <person name="Sharma M."/>
            <person name="Sharma R."/>
            <person name="Ronald P.C."/>
            <person name="Panaud O."/>
            <person name="Kellogg E.A."/>
            <person name="Brutnell T.P."/>
            <person name="Doust A.N."/>
            <person name="Tuskan G.A."/>
            <person name="Rokhsar D."/>
            <person name="Devos K.M."/>
        </authorList>
    </citation>
    <scope>NUCLEOTIDE SEQUENCE [LARGE SCALE GENOMIC DNA]</scope>
    <source>
        <strain evidence="1">Yugu1</strain>
    </source>
</reference>
<accession>A0A368S552</accession>